<dbReference type="PANTHER" id="PTHR43687">
    <property type="entry name" value="ADENYLYLSULFATE REDUCTASE, BETA SUBUNIT"/>
    <property type="match status" value="1"/>
</dbReference>
<feature type="domain" description="4Fe-4S ferredoxin-type" evidence="6">
    <location>
        <begin position="75"/>
        <end position="104"/>
    </location>
</feature>
<evidence type="ECO:0000256" key="1">
    <source>
        <dbReference type="ARBA" id="ARBA00022485"/>
    </source>
</evidence>
<feature type="domain" description="4Fe-4S ferredoxin-type" evidence="6">
    <location>
        <begin position="110"/>
        <end position="141"/>
    </location>
</feature>
<dbReference type="EMBL" id="AP011639">
    <property type="protein sequence ID" value="BAL52761.1"/>
    <property type="molecule type" value="Genomic_DNA"/>
</dbReference>
<sequence>MGDSPTSARDFARHGATSLLTSPQAAQDKPSTLNELNGPAGEPPRADGARRSVQKLLPSKKGSRKMADETVVDRGRVEIAEDLCKGCGLCLLACPVRVLVLAEHLNSYGYHPARYLGRGCTGCGVCYYACPEPAAITVYRREAAAARV</sequence>
<evidence type="ECO:0000259" key="6">
    <source>
        <dbReference type="PROSITE" id="PS51379"/>
    </source>
</evidence>
<evidence type="ECO:0000256" key="2">
    <source>
        <dbReference type="ARBA" id="ARBA00022723"/>
    </source>
</evidence>
<keyword evidence="1" id="KW-0004">4Fe-4S</keyword>
<organism evidence="7">
    <name type="scientific">uncultured Acidobacteriota bacterium</name>
    <dbReference type="NCBI Taxonomy" id="171953"/>
    <lineage>
        <taxon>Bacteria</taxon>
        <taxon>Pseudomonadati</taxon>
        <taxon>Acidobacteriota</taxon>
        <taxon>environmental samples</taxon>
    </lineage>
</organism>
<dbReference type="PANTHER" id="PTHR43687:SF1">
    <property type="entry name" value="FERREDOXIN III"/>
    <property type="match status" value="1"/>
</dbReference>
<dbReference type="InterPro" id="IPR017900">
    <property type="entry name" value="4Fe4S_Fe_S_CS"/>
</dbReference>
<feature type="compositionally biased region" description="Polar residues" evidence="5">
    <location>
        <begin position="18"/>
        <end position="35"/>
    </location>
</feature>
<dbReference type="PROSITE" id="PS00198">
    <property type="entry name" value="4FE4S_FER_1"/>
    <property type="match status" value="2"/>
</dbReference>
<evidence type="ECO:0000313" key="7">
    <source>
        <dbReference type="EMBL" id="BAL52761.1"/>
    </source>
</evidence>
<name>H5S9C5_9BACT</name>
<keyword evidence="2" id="KW-0479">Metal-binding</keyword>
<keyword evidence="4" id="KW-0411">Iron-sulfur</keyword>
<dbReference type="SUPFAM" id="SSF54862">
    <property type="entry name" value="4Fe-4S ferredoxins"/>
    <property type="match status" value="1"/>
</dbReference>
<dbReference type="Gene3D" id="3.30.70.20">
    <property type="match status" value="1"/>
</dbReference>
<dbReference type="GO" id="GO:0051539">
    <property type="term" value="F:4 iron, 4 sulfur cluster binding"/>
    <property type="evidence" value="ECO:0007669"/>
    <property type="project" value="UniProtKB-KW"/>
</dbReference>
<proteinExistence type="predicted"/>
<evidence type="ECO:0000256" key="3">
    <source>
        <dbReference type="ARBA" id="ARBA00023004"/>
    </source>
</evidence>
<accession>H5S9C5</accession>
<dbReference type="PROSITE" id="PS51379">
    <property type="entry name" value="4FE4S_FER_2"/>
    <property type="match status" value="2"/>
</dbReference>
<evidence type="ECO:0000256" key="5">
    <source>
        <dbReference type="SAM" id="MobiDB-lite"/>
    </source>
</evidence>
<keyword evidence="3" id="KW-0408">Iron</keyword>
<dbReference type="AlphaFoldDB" id="H5S9C5"/>
<protein>
    <submittedName>
        <fullName evidence="7">4Fe-4S ferredoxin iron-sulfur binding domain protein</fullName>
    </submittedName>
</protein>
<dbReference type="GO" id="GO:0046872">
    <property type="term" value="F:metal ion binding"/>
    <property type="evidence" value="ECO:0007669"/>
    <property type="project" value="UniProtKB-KW"/>
</dbReference>
<evidence type="ECO:0000256" key="4">
    <source>
        <dbReference type="ARBA" id="ARBA00023014"/>
    </source>
</evidence>
<reference evidence="7" key="2">
    <citation type="journal article" date="2012" name="PLoS ONE">
        <title>A Deeply Branching Thermophilic Bacterium with an Ancient Acetyl-CoA Pathway Dominates a Subsurface Ecosystem.</title>
        <authorList>
            <person name="Takami H."/>
            <person name="Noguchi H."/>
            <person name="Takaki Y."/>
            <person name="Uchiyama I."/>
            <person name="Toyoda A."/>
            <person name="Nishi S."/>
            <person name="Chee G.-J."/>
            <person name="Arai W."/>
            <person name="Nunoura T."/>
            <person name="Itoh T."/>
            <person name="Hattori M."/>
            <person name="Takai K."/>
        </authorList>
    </citation>
    <scope>NUCLEOTIDE SEQUENCE</scope>
</reference>
<feature type="region of interest" description="Disordered" evidence="5">
    <location>
        <begin position="1"/>
        <end position="69"/>
    </location>
</feature>
<dbReference type="Pfam" id="PF12838">
    <property type="entry name" value="Fer4_7"/>
    <property type="match status" value="1"/>
</dbReference>
<gene>
    <name evidence="7" type="ORF">HGMM_F03C01C02</name>
</gene>
<reference evidence="7" key="1">
    <citation type="journal article" date="2005" name="Environ. Microbiol.">
        <title>Genetic and functional properties of uncultivated thermophilic crenarchaeotes from a subsurface gold mine as revealed by analysis of genome fragments.</title>
        <authorList>
            <person name="Nunoura T."/>
            <person name="Hirayama H."/>
            <person name="Takami H."/>
            <person name="Oida H."/>
            <person name="Nishi S."/>
            <person name="Shimamura S."/>
            <person name="Suzuki Y."/>
            <person name="Inagaki F."/>
            <person name="Takai K."/>
            <person name="Nealson K.H."/>
            <person name="Horikoshi K."/>
        </authorList>
    </citation>
    <scope>NUCLEOTIDE SEQUENCE</scope>
</reference>
<dbReference type="InterPro" id="IPR017896">
    <property type="entry name" value="4Fe4S_Fe-S-bd"/>
</dbReference>
<dbReference type="InterPro" id="IPR050572">
    <property type="entry name" value="Fe-S_Ferredoxin"/>
</dbReference>